<dbReference type="PROSITE" id="PS50089">
    <property type="entry name" value="ZF_RING_2"/>
    <property type="match status" value="1"/>
</dbReference>
<dbReference type="InterPro" id="IPR024159">
    <property type="entry name" value="Cbl_PTB"/>
</dbReference>
<dbReference type="GO" id="GO:0030971">
    <property type="term" value="F:receptor tyrosine kinase binding"/>
    <property type="evidence" value="ECO:0007669"/>
    <property type="project" value="TreeGrafter"/>
</dbReference>
<evidence type="ECO:0000313" key="17">
    <source>
        <dbReference type="Proteomes" id="UP000694843"/>
    </source>
</evidence>
<feature type="compositionally biased region" description="Low complexity" evidence="13">
    <location>
        <begin position="691"/>
        <end position="709"/>
    </location>
</feature>
<accession>A0A8B7PKQ9</accession>
<dbReference type="SMART" id="SM00184">
    <property type="entry name" value="RING"/>
    <property type="match status" value="1"/>
</dbReference>
<feature type="region of interest" description="Disordered" evidence="13">
    <location>
        <begin position="1016"/>
        <end position="1046"/>
    </location>
</feature>
<dbReference type="Pfam" id="PF00627">
    <property type="entry name" value="UBA"/>
    <property type="match status" value="1"/>
</dbReference>
<dbReference type="PANTHER" id="PTHR23007">
    <property type="entry name" value="CBL"/>
    <property type="match status" value="1"/>
</dbReference>
<feature type="compositionally biased region" description="Polar residues" evidence="13">
    <location>
        <begin position="1021"/>
        <end position="1033"/>
    </location>
</feature>
<dbReference type="RefSeq" id="XP_018026012.2">
    <property type="nucleotide sequence ID" value="XM_018170523.2"/>
</dbReference>
<dbReference type="GO" id="GO:0005509">
    <property type="term" value="F:calcium ion binding"/>
    <property type="evidence" value="ECO:0007669"/>
    <property type="project" value="UniProtKB-UniRule"/>
</dbReference>
<feature type="compositionally biased region" description="Low complexity" evidence="13">
    <location>
        <begin position="623"/>
        <end position="633"/>
    </location>
</feature>
<dbReference type="SUPFAM" id="SSF46934">
    <property type="entry name" value="UBA-like"/>
    <property type="match status" value="1"/>
</dbReference>
<dbReference type="GO" id="GO:0061630">
    <property type="term" value="F:ubiquitin protein ligase activity"/>
    <property type="evidence" value="ECO:0007669"/>
    <property type="project" value="UniProtKB-EC"/>
</dbReference>
<dbReference type="SMART" id="SM00165">
    <property type="entry name" value="UBA"/>
    <property type="match status" value="1"/>
</dbReference>
<dbReference type="InterPro" id="IPR011992">
    <property type="entry name" value="EF-hand-dom_pair"/>
</dbReference>
<dbReference type="FunFam" id="1.10.238.10:FF:000022">
    <property type="entry name" value="E3 ubiquitin-protein ligase CBL"/>
    <property type="match status" value="1"/>
</dbReference>
<evidence type="ECO:0000256" key="4">
    <source>
        <dbReference type="ARBA" id="ARBA00022490"/>
    </source>
</evidence>
<feature type="compositionally biased region" description="Polar residues" evidence="13">
    <location>
        <begin position="777"/>
        <end position="795"/>
    </location>
</feature>
<dbReference type="InterPro" id="IPR003153">
    <property type="entry name" value="Adaptor_Cbl_N_hlx"/>
</dbReference>
<evidence type="ECO:0000259" key="14">
    <source>
        <dbReference type="PROSITE" id="PS50030"/>
    </source>
</evidence>
<evidence type="ECO:0000256" key="6">
    <source>
        <dbReference type="ARBA" id="ARBA00022723"/>
    </source>
</evidence>
<keyword evidence="9 12" id="KW-0862">Zinc</keyword>
<dbReference type="SUPFAM" id="SSF55550">
    <property type="entry name" value="SH2 domain"/>
    <property type="match status" value="1"/>
</dbReference>
<comment type="function">
    <text evidence="12">E3 ubiquitin-protein ligase which accepts ubiquitin from specific E2 ubiquitin-conjugating enzymes, and transfers it to substrates, generally promoting their degradation by the proteasome.</text>
</comment>
<feature type="compositionally biased region" description="Basic and acidic residues" evidence="13">
    <location>
        <begin position="898"/>
        <end position="907"/>
    </location>
</feature>
<dbReference type="Pfam" id="PF02761">
    <property type="entry name" value="Cbl_N2"/>
    <property type="match status" value="1"/>
</dbReference>
<proteinExistence type="predicted"/>
<dbReference type="GO" id="GO:0045121">
    <property type="term" value="C:membrane raft"/>
    <property type="evidence" value="ECO:0007669"/>
    <property type="project" value="TreeGrafter"/>
</dbReference>
<name>A0A8B7PKQ9_HYAAZ</name>
<feature type="compositionally biased region" description="Acidic residues" evidence="13">
    <location>
        <begin position="797"/>
        <end position="807"/>
    </location>
</feature>
<feature type="region of interest" description="Disordered" evidence="13">
    <location>
        <begin position="864"/>
        <end position="934"/>
    </location>
</feature>
<evidence type="ECO:0000256" key="8">
    <source>
        <dbReference type="ARBA" id="ARBA00022786"/>
    </source>
</evidence>
<feature type="compositionally biased region" description="Pro residues" evidence="13">
    <location>
        <begin position="1116"/>
        <end position="1125"/>
    </location>
</feature>
<evidence type="ECO:0000256" key="9">
    <source>
        <dbReference type="ARBA" id="ARBA00022833"/>
    </source>
</evidence>
<dbReference type="GO" id="GO:0023051">
    <property type="term" value="P:regulation of signaling"/>
    <property type="evidence" value="ECO:0007669"/>
    <property type="project" value="InterPro"/>
</dbReference>
<dbReference type="InterPro" id="IPR017907">
    <property type="entry name" value="Znf_RING_CS"/>
</dbReference>
<evidence type="ECO:0000256" key="1">
    <source>
        <dbReference type="ARBA" id="ARBA00000900"/>
    </source>
</evidence>
<evidence type="ECO:0000256" key="2">
    <source>
        <dbReference type="ARBA" id="ARBA00004496"/>
    </source>
</evidence>
<feature type="compositionally biased region" description="Pro residues" evidence="13">
    <location>
        <begin position="908"/>
        <end position="918"/>
    </location>
</feature>
<dbReference type="Gene3D" id="3.30.505.10">
    <property type="entry name" value="SH2 domain"/>
    <property type="match status" value="1"/>
</dbReference>
<dbReference type="PROSITE" id="PS00518">
    <property type="entry name" value="ZF_RING_1"/>
    <property type="match status" value="1"/>
</dbReference>
<dbReference type="GO" id="GO:0008270">
    <property type="term" value="F:zinc ion binding"/>
    <property type="evidence" value="ECO:0007669"/>
    <property type="project" value="UniProtKB-KW"/>
</dbReference>
<dbReference type="PROSITE" id="PS51506">
    <property type="entry name" value="CBL_PTB"/>
    <property type="match status" value="1"/>
</dbReference>
<keyword evidence="8 12" id="KW-0833">Ubl conjugation pathway</keyword>
<organism evidence="17 18">
    <name type="scientific">Hyalella azteca</name>
    <name type="common">Amphipod</name>
    <dbReference type="NCBI Taxonomy" id="294128"/>
    <lineage>
        <taxon>Eukaryota</taxon>
        <taxon>Metazoa</taxon>
        <taxon>Ecdysozoa</taxon>
        <taxon>Arthropoda</taxon>
        <taxon>Crustacea</taxon>
        <taxon>Multicrustacea</taxon>
        <taxon>Malacostraca</taxon>
        <taxon>Eumalacostraca</taxon>
        <taxon>Peracarida</taxon>
        <taxon>Amphipoda</taxon>
        <taxon>Senticaudata</taxon>
        <taxon>Talitrida</taxon>
        <taxon>Talitroidea</taxon>
        <taxon>Hyalellidae</taxon>
        <taxon>Hyalella</taxon>
    </lineage>
</organism>
<comment type="subcellular location">
    <subcellularLocation>
        <location evidence="2">Cytoplasm</location>
    </subcellularLocation>
</comment>
<feature type="compositionally biased region" description="Gly residues" evidence="13">
    <location>
        <begin position="528"/>
        <end position="539"/>
    </location>
</feature>
<feature type="region of interest" description="Disordered" evidence="13">
    <location>
        <begin position="453"/>
        <end position="539"/>
    </location>
</feature>
<dbReference type="Gene3D" id="3.30.40.10">
    <property type="entry name" value="Zinc/RING finger domain, C3HC4 (zinc finger)"/>
    <property type="match status" value="1"/>
</dbReference>
<feature type="compositionally biased region" description="Low complexity" evidence="13">
    <location>
        <begin position="1094"/>
        <end position="1115"/>
    </location>
</feature>
<keyword evidence="10 12" id="KW-0106">Calcium</keyword>
<evidence type="ECO:0000256" key="3">
    <source>
        <dbReference type="ARBA" id="ARBA00004906"/>
    </source>
</evidence>
<feature type="compositionally biased region" description="Low complexity" evidence="13">
    <location>
        <begin position="1126"/>
        <end position="1136"/>
    </location>
</feature>
<feature type="region of interest" description="Disordered" evidence="13">
    <location>
        <begin position="623"/>
        <end position="762"/>
    </location>
</feature>
<dbReference type="CTD" id="867"/>
<feature type="compositionally biased region" description="Low complexity" evidence="13">
    <location>
        <begin position="668"/>
        <end position="683"/>
    </location>
</feature>
<reference evidence="18" key="1">
    <citation type="submission" date="2025-08" db="UniProtKB">
        <authorList>
            <consortium name="RefSeq"/>
        </authorList>
    </citation>
    <scope>IDENTIFICATION</scope>
    <source>
        <tissue evidence="18">Whole organism</tissue>
    </source>
</reference>
<dbReference type="GO" id="GO:0005737">
    <property type="term" value="C:cytoplasm"/>
    <property type="evidence" value="ECO:0007669"/>
    <property type="project" value="UniProtKB-SubCell"/>
</dbReference>
<dbReference type="Pfam" id="PF13920">
    <property type="entry name" value="zf-C3HC4_3"/>
    <property type="match status" value="1"/>
</dbReference>
<feature type="domain" description="RING-type" evidence="15">
    <location>
        <begin position="369"/>
        <end position="408"/>
    </location>
</feature>
<dbReference type="FunFam" id="1.20.930.20:FF:000001">
    <property type="entry name" value="E3 ubiquitin-protein ligase CBL"/>
    <property type="match status" value="1"/>
</dbReference>
<dbReference type="Pfam" id="PF02762">
    <property type="entry name" value="Cbl_N3"/>
    <property type="match status" value="1"/>
</dbReference>
<feature type="domain" description="Cbl-PTB" evidence="16">
    <location>
        <begin position="31"/>
        <end position="339"/>
    </location>
</feature>
<feature type="compositionally biased region" description="Pro residues" evidence="13">
    <location>
        <begin position="500"/>
        <end position="519"/>
    </location>
</feature>
<dbReference type="Pfam" id="PF02262">
    <property type="entry name" value="Cbl_N"/>
    <property type="match status" value="1"/>
</dbReference>
<keyword evidence="7 11" id="KW-0863">Zinc-finger</keyword>
<protein>
    <recommendedName>
        <fullName evidence="12">E3 ubiquitin-protein ligase CBL</fullName>
        <ecNumber evidence="12">2.3.2.27</ecNumber>
    </recommendedName>
</protein>
<dbReference type="Gene3D" id="1.20.930.20">
    <property type="entry name" value="Adaptor protein Cbl, N-terminal domain"/>
    <property type="match status" value="1"/>
</dbReference>
<dbReference type="CDD" id="cd09920">
    <property type="entry name" value="SH2_Cbl-b_TKB"/>
    <property type="match status" value="1"/>
</dbReference>
<evidence type="ECO:0000313" key="18">
    <source>
        <dbReference type="RefSeq" id="XP_018026012.2"/>
    </source>
</evidence>
<dbReference type="FunFam" id="3.30.40.10:FF:000015">
    <property type="entry name" value="E3 ubiquitin-protein ligase CBL"/>
    <property type="match status" value="1"/>
</dbReference>
<dbReference type="InterPro" id="IPR036537">
    <property type="entry name" value="Adaptor_Cbl_N_dom_sf"/>
</dbReference>
<feature type="region of interest" description="Disordered" evidence="13">
    <location>
        <begin position="1061"/>
        <end position="1213"/>
    </location>
</feature>
<dbReference type="UniPathway" id="UPA00143"/>
<feature type="compositionally biased region" description="Basic and acidic residues" evidence="13">
    <location>
        <begin position="874"/>
        <end position="883"/>
    </location>
</feature>
<feature type="compositionally biased region" description="Low complexity" evidence="13">
    <location>
        <begin position="1076"/>
        <end position="1086"/>
    </location>
</feature>
<dbReference type="KEGG" id="hazt:108681487"/>
<dbReference type="Gene3D" id="1.10.238.10">
    <property type="entry name" value="EF-hand"/>
    <property type="match status" value="1"/>
</dbReference>
<comment type="pathway">
    <text evidence="3 12">Protein modification; protein ubiquitination.</text>
</comment>
<evidence type="ECO:0000256" key="10">
    <source>
        <dbReference type="ARBA" id="ARBA00022837"/>
    </source>
</evidence>
<feature type="compositionally biased region" description="Low complexity" evidence="13">
    <location>
        <begin position="1169"/>
        <end position="1205"/>
    </location>
</feature>
<sequence>MASSTRLRNGHPKNISSILSRLQGAFTDAMAPPKLVIDKRTLEKTWKLMDRVVKQCQQPKMNLKNSPPFILDILPDTYQHLRLIYNKYENYLASLNSNEYFKVFIENMMRKCKQALKLFKEGKELMFDESSHYRRNLTKLSLVFSHMLSELKAIFPGPQGAFAGDQFRITKGDAAEFWKRNFGDRTVVPWRFFRDTLSEVHSIGPGLEAMALKSTIDLTCNDYISNFEFDVFTRLFQPWPTLLHNWQILAVTHPGYVAFLTYDEVKARLQKYISKPGSYVFRLSCTRLGQWAIGYVTNDGSILQTIPQNKSLCQALLDGNREGFYLYPDGRNLNPDLSWVVQATPEDHVKVTQEQYELYCEMGSTFQLCKICAENDKDIRIEPCGHLLCTPCLTLWQDSDGQGCPFCRAEIKGTEQIIVDPFDPHKQPRARTMATAVAANSINSDLLNINGTAAQQQQQQQQQQHFLLDTEEEEEERSRSPLLSPGASPRVGGQRDELTSPPPVPPRKSSPIPSPPSTPAVPHRYSTGGSGGSGGSGYSGGSGGSVYSGGSDVSMDYGENSSSVYSGGSAYSGLASGASARSLAAASAAAAVPPLLPDVRASSPVTAAAAVTAAVLMLAGSSPVAASSDSPDVNDSGGELEPGGRRSPFRHRPLSVPHVVPRTSKIKSSGSNPSLSSSCSSTPPQAPSPSPSLLQSLPPFTLSTPSSPSAQLITLSPPQPSTQFCPRLTPGPVQSSLGFLSPSPVPPSPNPSCSSTHCSSSSLSSGSTIIFNLSRAASSSTLGQNSSTTITYTTLSPDDDSDDDAGDSDQPVADHAALPAEGSEESPASTSERQQARVCSATSVDQQLEDIRQENQSLLGAVATQDMEDEDDVESNHYERLQDAGEPLPTPLRTGPESQERPSRRDPLCPPGFAPPTPRLSRNSSEETKSGLTSSFEAKADQASLVHSHDPVEEMIQGQVSLLIPVPIHSAASSTPGSPLPARPPSLQQRKHSHELMPSQRLHSLEHIPQQRKFSLENPHAQPSGSKAGSLGQQMPYHRSSDGSSGGLLAAELEQRLLQHQQLQRGDSTSVRWDQASSRSASSSTAGIGQVPKLLLPPTVPPTLTISTSSHLLSPRNPPSLPNTPPTLLLTPTSRTEPQTSPHHYSLSPHHQAPLQAGGVKPNQTRPRTITTSLLPPAPATTSPSPSSPSSISSCSSSSSSGSLTVPGEVKRRSSHGLDLADISEEPHYENTVFVPGSRKFSGELEVPSFPSSPVSPGLSASLAQPTDKSLTVQSVVPLTCSDDDHVTTKAAYENLPVEQMAVLTHEGFPQDAVIRALLITHNNVNMARNILTEFASKKS</sequence>
<evidence type="ECO:0000256" key="11">
    <source>
        <dbReference type="PROSITE-ProRule" id="PRU00175"/>
    </source>
</evidence>
<feature type="domain" description="UBA" evidence="14">
    <location>
        <begin position="1291"/>
        <end position="1335"/>
    </location>
</feature>
<keyword evidence="17" id="KW-1185">Reference proteome</keyword>
<dbReference type="SUPFAM" id="SSF47668">
    <property type="entry name" value="N-terminal domain of cbl (N-cbl)"/>
    <property type="match status" value="1"/>
</dbReference>
<dbReference type="PROSITE" id="PS50030">
    <property type="entry name" value="UBA"/>
    <property type="match status" value="1"/>
</dbReference>
<dbReference type="SUPFAM" id="SSF47473">
    <property type="entry name" value="EF-hand"/>
    <property type="match status" value="1"/>
</dbReference>
<dbReference type="InterPro" id="IPR013083">
    <property type="entry name" value="Znf_RING/FYVE/PHD"/>
</dbReference>
<comment type="domain">
    <text evidence="12">The N-terminus is composed of the phosphotyrosine binding (PTB) domain, a short linker region and the RING-type zinc finger. The PTB domain, which is also called TKB (tyrosine kinase binding) domain, is composed of three different subdomains: a four-helix bundle (4H), a calcium-binding EF hand and a divergent SH2 domain.</text>
</comment>
<dbReference type="Proteomes" id="UP000694843">
    <property type="component" value="Unplaced"/>
</dbReference>
<feature type="compositionally biased region" description="Polar residues" evidence="13">
    <location>
        <begin position="710"/>
        <end position="724"/>
    </location>
</feature>
<dbReference type="InterPro" id="IPR014741">
    <property type="entry name" value="Adaptor_Cbl_EF_hand-like"/>
</dbReference>
<evidence type="ECO:0000259" key="15">
    <source>
        <dbReference type="PROSITE" id="PS50089"/>
    </source>
</evidence>
<evidence type="ECO:0000256" key="13">
    <source>
        <dbReference type="SAM" id="MobiDB-lite"/>
    </source>
</evidence>
<dbReference type="InterPro" id="IPR014742">
    <property type="entry name" value="Adaptor_Cbl_SH2-like"/>
</dbReference>
<dbReference type="InterPro" id="IPR009060">
    <property type="entry name" value="UBA-like_sf"/>
</dbReference>
<dbReference type="InterPro" id="IPR001841">
    <property type="entry name" value="Znf_RING"/>
</dbReference>
<keyword evidence="5 12" id="KW-0808">Transferase</keyword>
<feature type="region of interest" description="Disordered" evidence="13">
    <location>
        <begin position="970"/>
        <end position="995"/>
    </location>
</feature>
<evidence type="ECO:0000256" key="7">
    <source>
        <dbReference type="ARBA" id="ARBA00022771"/>
    </source>
</evidence>
<dbReference type="GO" id="GO:0017124">
    <property type="term" value="F:SH3 domain binding"/>
    <property type="evidence" value="ECO:0007669"/>
    <property type="project" value="TreeGrafter"/>
</dbReference>
<dbReference type="SUPFAM" id="SSF57850">
    <property type="entry name" value="RING/U-box"/>
    <property type="match status" value="1"/>
</dbReference>
<gene>
    <name evidence="18" type="primary">LOC108681487</name>
</gene>
<keyword evidence="4" id="KW-0963">Cytoplasm</keyword>
<dbReference type="GO" id="GO:0007166">
    <property type="term" value="P:cell surface receptor signaling pathway"/>
    <property type="evidence" value="ECO:0007669"/>
    <property type="project" value="InterPro"/>
</dbReference>
<comment type="catalytic activity">
    <reaction evidence="1 12">
        <text>S-ubiquitinyl-[E2 ubiquitin-conjugating enzyme]-L-cysteine + [acceptor protein]-L-lysine = [E2 ubiquitin-conjugating enzyme]-L-cysteine + N(6)-ubiquitinyl-[acceptor protein]-L-lysine.</text>
        <dbReference type="EC" id="2.3.2.27"/>
    </reaction>
</comment>
<dbReference type="InterPro" id="IPR015940">
    <property type="entry name" value="UBA"/>
</dbReference>
<dbReference type="GO" id="GO:0001784">
    <property type="term" value="F:phosphotyrosine residue binding"/>
    <property type="evidence" value="ECO:0007669"/>
    <property type="project" value="UniProtKB-UniRule"/>
</dbReference>
<dbReference type="InterPro" id="IPR039520">
    <property type="entry name" value="CBL-B_RING-HC"/>
</dbReference>
<feature type="region of interest" description="Disordered" evidence="13">
    <location>
        <begin position="777"/>
        <end position="842"/>
    </location>
</feature>
<dbReference type="CDD" id="cd16709">
    <property type="entry name" value="RING-HC_Cbl-b"/>
    <property type="match status" value="1"/>
</dbReference>
<dbReference type="EC" id="2.3.2.27" evidence="12"/>
<dbReference type="PANTHER" id="PTHR23007:SF11">
    <property type="entry name" value="E3 UBIQUITIN-PROTEIN LIGASE CBL"/>
    <property type="match status" value="1"/>
</dbReference>
<dbReference type="GO" id="GO:0005886">
    <property type="term" value="C:plasma membrane"/>
    <property type="evidence" value="ECO:0007669"/>
    <property type="project" value="TreeGrafter"/>
</dbReference>
<dbReference type="FunFam" id="3.30.505.10:FF:000007">
    <property type="entry name" value="E3 ubiquitin-protein ligase CBL"/>
    <property type="match status" value="1"/>
</dbReference>
<evidence type="ECO:0000259" key="16">
    <source>
        <dbReference type="PROSITE" id="PS51506"/>
    </source>
</evidence>
<dbReference type="GeneID" id="108681487"/>
<dbReference type="InterPro" id="IPR024162">
    <property type="entry name" value="Adaptor_Cbl"/>
</dbReference>
<evidence type="ECO:0000256" key="12">
    <source>
        <dbReference type="RuleBase" id="RU367001"/>
    </source>
</evidence>
<dbReference type="GO" id="GO:0016567">
    <property type="term" value="P:protein ubiquitination"/>
    <property type="evidence" value="ECO:0007669"/>
    <property type="project" value="UniProtKB-UniPathway"/>
</dbReference>
<dbReference type="Gene3D" id="1.10.8.10">
    <property type="entry name" value="DNA helicase RuvA subunit, C-terminal domain"/>
    <property type="match status" value="1"/>
</dbReference>
<keyword evidence="6 12" id="KW-0479">Metal-binding</keyword>
<feature type="compositionally biased region" description="Low complexity" evidence="13">
    <location>
        <begin position="455"/>
        <end position="464"/>
    </location>
</feature>
<dbReference type="InterPro" id="IPR036860">
    <property type="entry name" value="SH2_dom_sf"/>
</dbReference>
<feature type="compositionally biased region" description="Low complexity" evidence="13">
    <location>
        <begin position="751"/>
        <end position="762"/>
    </location>
</feature>
<evidence type="ECO:0000256" key="5">
    <source>
        <dbReference type="ARBA" id="ARBA00022679"/>
    </source>
</evidence>